<protein>
    <submittedName>
        <fullName evidence="2">Uncharacterized protein</fullName>
    </submittedName>
</protein>
<organism evidence="2 3">
    <name type="scientific">Dissostichus mawsoni</name>
    <name type="common">Antarctic cod</name>
    <dbReference type="NCBI Taxonomy" id="36200"/>
    <lineage>
        <taxon>Eukaryota</taxon>
        <taxon>Metazoa</taxon>
        <taxon>Chordata</taxon>
        <taxon>Craniata</taxon>
        <taxon>Vertebrata</taxon>
        <taxon>Euteleostomi</taxon>
        <taxon>Actinopterygii</taxon>
        <taxon>Neopterygii</taxon>
        <taxon>Teleostei</taxon>
        <taxon>Neoteleostei</taxon>
        <taxon>Acanthomorphata</taxon>
        <taxon>Eupercaria</taxon>
        <taxon>Perciformes</taxon>
        <taxon>Notothenioidei</taxon>
        <taxon>Nototheniidae</taxon>
        <taxon>Dissostichus</taxon>
    </lineage>
</organism>
<keyword evidence="3" id="KW-1185">Reference proteome</keyword>
<gene>
    <name evidence="2" type="ORF">F7725_020383</name>
</gene>
<accession>A0A7J5YD54</accession>
<proteinExistence type="predicted"/>
<sequence length="414" mass="45665">MALGHGKENKCTLPKSSAEASRDPSCDLHTALMSVPSAPSGQIPERGGGGEREKGTRIHLHPPADSHLDGLAPEGLMGVGVPEVNLFVLRAGDKLLHGGVDVQTPQLVLVVPQHHFAVLPPPDTMVPSFRTQTEKIPPSWAPDTTWLMRYPPVNQNKQESGMISCRTSNRPCLLVRVLPSMVQKLMSGYLNISQLLLLLPVPHTQDVVVGVVRSAEEGAAVLRENKDHAADSSVEHTHPDHMQRVEAHRVPHTHVRSQQLDTGEQSVNIYTNIWEDIAISLLLVHKKLTKFKKQRRNYKYKIDIKTTGINTRRGVFDKKAWRVVSLQRGAAFPACPRGIQCIYIHVAPVRMIHPLQFELAVRQRPLVVQAVALPLLVREVHGDGAASEEHPHIAVLWRPGEGGGGERDGRFSGE</sequence>
<dbReference type="EMBL" id="JAAKFY010000013">
    <property type="protein sequence ID" value="KAF3847355.1"/>
    <property type="molecule type" value="Genomic_DNA"/>
</dbReference>
<evidence type="ECO:0000313" key="3">
    <source>
        <dbReference type="Proteomes" id="UP000518266"/>
    </source>
</evidence>
<name>A0A7J5YD54_DISMA</name>
<evidence type="ECO:0000256" key="1">
    <source>
        <dbReference type="SAM" id="MobiDB-lite"/>
    </source>
</evidence>
<dbReference type="AlphaFoldDB" id="A0A7J5YD54"/>
<feature type="compositionally biased region" description="Basic and acidic residues" evidence="1">
    <location>
        <begin position="1"/>
        <end position="10"/>
    </location>
</feature>
<feature type="non-terminal residue" evidence="2">
    <location>
        <position position="1"/>
    </location>
</feature>
<feature type="region of interest" description="Disordered" evidence="1">
    <location>
        <begin position="1"/>
        <end position="55"/>
    </location>
</feature>
<comment type="caution">
    <text evidence="2">The sequence shown here is derived from an EMBL/GenBank/DDBJ whole genome shotgun (WGS) entry which is preliminary data.</text>
</comment>
<reference evidence="2 3" key="1">
    <citation type="submission" date="2020-03" db="EMBL/GenBank/DDBJ databases">
        <title>Dissostichus mawsoni Genome sequencing and assembly.</title>
        <authorList>
            <person name="Park H."/>
        </authorList>
    </citation>
    <scope>NUCLEOTIDE SEQUENCE [LARGE SCALE GENOMIC DNA]</scope>
    <source>
        <strain evidence="2">DM0001</strain>
        <tissue evidence="2">Muscle</tissue>
    </source>
</reference>
<evidence type="ECO:0000313" key="2">
    <source>
        <dbReference type="EMBL" id="KAF3847355.1"/>
    </source>
</evidence>
<dbReference type="Proteomes" id="UP000518266">
    <property type="component" value="Unassembled WGS sequence"/>
</dbReference>